<dbReference type="EMBL" id="MT002444">
    <property type="protein sequence ID" value="QIM10869.1"/>
    <property type="molecule type" value="Genomic_DNA"/>
</dbReference>
<dbReference type="InterPro" id="IPR043738">
    <property type="entry name" value="DUF5683"/>
</dbReference>
<accession>A0A6G8F3J6</accession>
<sequence length="229" mass="26009">MLTPLSATEAFAQNPSRQIVDPDSAAYLDAEVLVRENPGEYTEDTDTVPTVVVDENSPYGLDGKKIFNPEPTRAVWLSALFPGLGQVYNRRYWKLPIVVGAFMGLGYGTSWNNGQLQDYSQAYRDLMDNDPSTNSYMNFFPSTTKEEDLDKNWLVNTMRTRRDYYRRNRDLCIICIVGMYVLCMVDAYVDASLAHFDISPDLSIDWSPAMMVDPSDKKVSIGLNWAFTF</sequence>
<keyword evidence="1" id="KW-1133">Transmembrane helix</keyword>
<dbReference type="AlphaFoldDB" id="A0A6G8F3J6"/>
<evidence type="ECO:0000259" key="2">
    <source>
        <dbReference type="Pfam" id="PF18935"/>
    </source>
</evidence>
<dbReference type="Pfam" id="PF18935">
    <property type="entry name" value="DUF5683"/>
    <property type="match status" value="1"/>
</dbReference>
<evidence type="ECO:0000256" key="1">
    <source>
        <dbReference type="SAM" id="Phobius"/>
    </source>
</evidence>
<evidence type="ECO:0000313" key="3">
    <source>
        <dbReference type="EMBL" id="QIM10869.1"/>
    </source>
</evidence>
<protein>
    <recommendedName>
        <fullName evidence="2">DUF5683 domain-containing protein</fullName>
    </recommendedName>
</protein>
<keyword evidence="1" id="KW-0812">Transmembrane</keyword>
<feature type="domain" description="DUF5683" evidence="2">
    <location>
        <begin position="69"/>
        <end position="229"/>
    </location>
</feature>
<reference evidence="3" key="1">
    <citation type="journal article" date="2020" name="J. ISSAAS">
        <title>Lactobacilli and other gastrointestinal microbiota of Peromyscus leucopus, reservoir host for agents of Lyme disease and other zoonoses in North America.</title>
        <authorList>
            <person name="Milovic A."/>
            <person name="Bassam K."/>
            <person name="Shao H."/>
            <person name="Chatzistamou I."/>
            <person name="Tufts D.M."/>
            <person name="Diuk-Wasser M."/>
            <person name="Barbour A.G."/>
        </authorList>
    </citation>
    <scope>NUCLEOTIDE SEQUENCE</scope>
    <source>
        <strain evidence="3">LL71</strain>
    </source>
</reference>
<proteinExistence type="predicted"/>
<gene>
    <name evidence="3" type="ORF">Muribac1_0780</name>
</gene>
<name>A0A6G8F3J6_9BACT</name>
<keyword evidence="1" id="KW-0472">Membrane</keyword>
<organism evidence="3">
    <name type="scientific">uncultured Muribaculaceae bacterium</name>
    <dbReference type="NCBI Taxonomy" id="2301481"/>
    <lineage>
        <taxon>Bacteria</taxon>
        <taxon>Pseudomonadati</taxon>
        <taxon>Bacteroidota</taxon>
        <taxon>Bacteroidia</taxon>
        <taxon>Bacteroidales</taxon>
        <taxon>Muribaculaceae</taxon>
        <taxon>environmental samples</taxon>
    </lineage>
</organism>
<feature type="transmembrane region" description="Helical" evidence="1">
    <location>
        <begin position="171"/>
        <end position="189"/>
    </location>
</feature>